<dbReference type="InterPro" id="IPR044145">
    <property type="entry name" value="IF2_II"/>
</dbReference>
<dbReference type="InterPro" id="IPR009000">
    <property type="entry name" value="Transl_B-barrel_sf"/>
</dbReference>
<dbReference type="SUPFAM" id="SSF52540">
    <property type="entry name" value="P-loop containing nucleoside triphosphate hydrolases"/>
    <property type="match status" value="1"/>
</dbReference>
<dbReference type="InterPro" id="IPR053905">
    <property type="entry name" value="EF-G-like_DII"/>
</dbReference>
<dbReference type="PROSITE" id="PS51722">
    <property type="entry name" value="G_TR_2"/>
    <property type="match status" value="1"/>
</dbReference>
<dbReference type="Pfam" id="PF04760">
    <property type="entry name" value="IF2_N"/>
    <property type="match status" value="1"/>
</dbReference>
<protein>
    <recommendedName>
        <fullName evidence="2 8">Translation initiation factor IF-2</fullName>
    </recommendedName>
</protein>
<dbReference type="SUPFAM" id="SSF50447">
    <property type="entry name" value="Translation proteins"/>
    <property type="match status" value="2"/>
</dbReference>
<dbReference type="NCBIfam" id="TIGR00487">
    <property type="entry name" value="IF-2"/>
    <property type="match status" value="1"/>
</dbReference>
<keyword evidence="6 8" id="KW-0342">GTP-binding</keyword>
<dbReference type="InterPro" id="IPR023115">
    <property type="entry name" value="TIF_IF2_dom3"/>
</dbReference>
<evidence type="ECO:0000313" key="11">
    <source>
        <dbReference type="EMBL" id="WGI36379.1"/>
    </source>
</evidence>
<evidence type="ECO:0000256" key="9">
    <source>
        <dbReference type="RuleBase" id="RU000644"/>
    </source>
</evidence>
<evidence type="ECO:0000256" key="1">
    <source>
        <dbReference type="ARBA" id="ARBA00007733"/>
    </source>
</evidence>
<dbReference type="Gene3D" id="2.40.30.10">
    <property type="entry name" value="Translation factors"/>
    <property type="match status" value="2"/>
</dbReference>
<evidence type="ECO:0000256" key="2">
    <source>
        <dbReference type="ARBA" id="ARBA00020675"/>
    </source>
</evidence>
<dbReference type="RefSeq" id="WP_280101680.1">
    <property type="nucleotide sequence ID" value="NZ_CP122979.1"/>
</dbReference>
<dbReference type="HAMAP" id="MF_00100_B">
    <property type="entry name" value="IF_2_B"/>
    <property type="match status" value="1"/>
</dbReference>
<dbReference type="PANTHER" id="PTHR43381:SF5">
    <property type="entry name" value="TR-TYPE G DOMAIN-CONTAINING PROTEIN"/>
    <property type="match status" value="1"/>
</dbReference>
<evidence type="ECO:0000313" key="12">
    <source>
        <dbReference type="Proteomes" id="UP001179842"/>
    </source>
</evidence>
<dbReference type="Pfam" id="PF22042">
    <property type="entry name" value="EF-G_D2"/>
    <property type="match status" value="1"/>
</dbReference>
<dbReference type="Pfam" id="PF11987">
    <property type="entry name" value="IF-2"/>
    <property type="match status" value="1"/>
</dbReference>
<evidence type="ECO:0000256" key="7">
    <source>
        <dbReference type="ARBA" id="ARBA00025162"/>
    </source>
</evidence>
<comment type="function">
    <text evidence="7 8 9">One of the essential components for the initiation of protein synthesis. Protects formylmethionyl-tRNA from spontaneous hydrolysis and promotes its binding to the 30S ribosomal subunits. Also involved in the hydrolysis of GTP during the formation of the 70S ribosomal complex.</text>
</comment>
<evidence type="ECO:0000256" key="6">
    <source>
        <dbReference type="ARBA" id="ARBA00023134"/>
    </source>
</evidence>
<dbReference type="InterPro" id="IPR036925">
    <property type="entry name" value="TIF_IF2_dom3_sf"/>
</dbReference>
<dbReference type="PRINTS" id="PR00315">
    <property type="entry name" value="ELONGATNFCT"/>
</dbReference>
<dbReference type="CDD" id="cd03702">
    <property type="entry name" value="IF2_mtIF2_II"/>
    <property type="match status" value="1"/>
</dbReference>
<dbReference type="GO" id="GO:0003743">
    <property type="term" value="F:translation initiation factor activity"/>
    <property type="evidence" value="ECO:0007669"/>
    <property type="project" value="UniProtKB-KW"/>
</dbReference>
<gene>
    <name evidence="8 11" type="primary">infB</name>
    <name evidence="11" type="ORF">QEG99_02810</name>
</gene>
<organism evidence="11 12">
    <name type="scientific">Mesomycoplasma lagogenitalium</name>
    <dbReference type="NCBI Taxonomy" id="171286"/>
    <lineage>
        <taxon>Bacteria</taxon>
        <taxon>Bacillati</taxon>
        <taxon>Mycoplasmatota</taxon>
        <taxon>Mycoplasmoidales</taxon>
        <taxon>Metamycoplasmataceae</taxon>
        <taxon>Mesomycoplasma</taxon>
    </lineage>
</organism>
<dbReference type="InterPro" id="IPR006847">
    <property type="entry name" value="IF2_N"/>
</dbReference>
<dbReference type="CDD" id="cd01887">
    <property type="entry name" value="IF2_eIF5B"/>
    <property type="match status" value="1"/>
</dbReference>
<feature type="domain" description="Tr-type G" evidence="10">
    <location>
        <begin position="111"/>
        <end position="278"/>
    </location>
</feature>
<comment type="subcellular location">
    <subcellularLocation>
        <location evidence="8">Cytoplasm</location>
    </subcellularLocation>
</comment>
<dbReference type="Gene3D" id="3.40.50.10050">
    <property type="entry name" value="Translation initiation factor IF- 2, domain 3"/>
    <property type="match status" value="1"/>
</dbReference>
<keyword evidence="12" id="KW-1185">Reference proteome</keyword>
<keyword evidence="8" id="KW-0963">Cytoplasm</keyword>
<dbReference type="EMBL" id="CP122979">
    <property type="protein sequence ID" value="WGI36379.1"/>
    <property type="molecule type" value="Genomic_DNA"/>
</dbReference>
<feature type="binding site" evidence="8">
    <location>
        <begin position="166"/>
        <end position="170"/>
    </location>
    <ligand>
        <name>GTP</name>
        <dbReference type="ChEBI" id="CHEBI:37565"/>
    </ligand>
</feature>
<dbReference type="Gene3D" id="3.40.50.300">
    <property type="entry name" value="P-loop containing nucleotide triphosphate hydrolases"/>
    <property type="match status" value="1"/>
</dbReference>
<dbReference type="Pfam" id="PF00009">
    <property type="entry name" value="GTP_EFTU"/>
    <property type="match status" value="1"/>
</dbReference>
<dbReference type="InterPro" id="IPR000795">
    <property type="entry name" value="T_Tr_GTP-bd_dom"/>
</dbReference>
<comment type="similarity">
    <text evidence="1 8 9">Belongs to the TRAFAC class translation factor GTPase superfamily. Classic translation factor GTPase family. IF-2 subfamily.</text>
</comment>
<dbReference type="PANTHER" id="PTHR43381">
    <property type="entry name" value="TRANSLATION INITIATION FACTOR IF-2-RELATED"/>
    <property type="match status" value="1"/>
</dbReference>
<dbReference type="InterPro" id="IPR005225">
    <property type="entry name" value="Small_GTP-bd"/>
</dbReference>
<dbReference type="SUPFAM" id="SSF52156">
    <property type="entry name" value="Initiation factor IF2/eIF5b, domain 3"/>
    <property type="match status" value="1"/>
</dbReference>
<evidence type="ECO:0000256" key="4">
    <source>
        <dbReference type="ARBA" id="ARBA00022741"/>
    </source>
</evidence>
<evidence type="ECO:0000259" key="10">
    <source>
        <dbReference type="PROSITE" id="PS51722"/>
    </source>
</evidence>
<dbReference type="NCBIfam" id="TIGR00231">
    <property type="entry name" value="small_GTP"/>
    <property type="match status" value="1"/>
</dbReference>
<evidence type="ECO:0000256" key="3">
    <source>
        <dbReference type="ARBA" id="ARBA00022540"/>
    </source>
</evidence>
<dbReference type="InterPro" id="IPR027417">
    <property type="entry name" value="P-loop_NTPase"/>
</dbReference>
<keyword evidence="3 8" id="KW-0396">Initiation factor</keyword>
<dbReference type="Proteomes" id="UP001179842">
    <property type="component" value="Chromosome"/>
</dbReference>
<accession>A0ABY8LT01</accession>
<dbReference type="InterPro" id="IPR000178">
    <property type="entry name" value="TF_IF2_bacterial-like"/>
</dbReference>
<evidence type="ECO:0000256" key="5">
    <source>
        <dbReference type="ARBA" id="ARBA00022917"/>
    </source>
</evidence>
<reference evidence="11" key="1">
    <citation type="submission" date="2023-04" db="EMBL/GenBank/DDBJ databases">
        <title>Completed genome of Mycoplasma lagogenitalium type strain 12MS.</title>
        <authorList>
            <person name="Spergser J."/>
        </authorList>
    </citation>
    <scope>NUCLEOTIDE SEQUENCE</scope>
    <source>
        <strain evidence="11">12MS</strain>
    </source>
</reference>
<evidence type="ECO:0000256" key="8">
    <source>
        <dbReference type="HAMAP-Rule" id="MF_00100"/>
    </source>
</evidence>
<dbReference type="InterPro" id="IPR015760">
    <property type="entry name" value="TIF_IF2"/>
</dbReference>
<feature type="binding site" evidence="8">
    <location>
        <begin position="120"/>
        <end position="127"/>
    </location>
    <ligand>
        <name>GTP</name>
        <dbReference type="ChEBI" id="CHEBI:37565"/>
    </ligand>
</feature>
<keyword evidence="4 8" id="KW-0547">Nucleotide-binding</keyword>
<dbReference type="CDD" id="cd03692">
    <property type="entry name" value="mtIF2_IVc"/>
    <property type="match status" value="1"/>
</dbReference>
<sequence length="601" mass="67027">MAKKINRKSNLEEIKSQLVSVKTELKDGIFIFTGPMTIAEFTEKIKKPANEVVAMFFKKGKMYNLNHSLSEEEIAELCLEYGFDFQKETEINASNFMDEIEIFDEEKEMQLRAPIITIMGHVDHGKTTLLDKIRKTNVADGEAGGITQHTGAYQIEFQNRKITFLDTPGHEAFTEMRSRGAKITDIVVLVVAADDGVMPQTIEAISHAKNANVPIIVFVNKMDKQNTDIEKLKSELSVHNIMSEEWGGDNMFIYGSGKTGKGISELFEAINLQADILDLKANRNRYPIGTVVESRLDKGKGAIATLIIQNGTLYPRDFIVAGSKYGKIRTMEDSNGKPLEKAYPGTPVVITGLNYIPLAGDRFFGFTDEKFAKNLAEEKAFTDKQTILKERNSVSFEDGIKLVNIIIKSDVFGTSEAIKSSLEKLKNDEAVVNVVHSSVGEVTKADILLAQASNAIIYAFNSNVPSSIKQFANQEKIEIKEYSVIYKIIEEVEALLKGFKAPKYEERKIGEALVLKLFYYSKVGYIAGSTMLDGKFKSGCKVKVLRKNKIIHTGKLDSLRKGPNDVKEVASGMEFGCHIAKFDDIQVDDIIQAFEEVLIEE</sequence>
<keyword evidence="5 8" id="KW-0648">Protein biosynthesis</keyword>
<proteinExistence type="inferred from homology"/>
<feature type="binding site" evidence="8">
    <location>
        <begin position="220"/>
        <end position="223"/>
    </location>
    <ligand>
        <name>GTP</name>
        <dbReference type="ChEBI" id="CHEBI:37565"/>
    </ligand>
</feature>
<name>A0ABY8LT01_9BACT</name>
<feature type="region of interest" description="G-domain" evidence="8">
    <location>
        <begin position="114"/>
        <end position="262"/>
    </location>
</feature>